<dbReference type="GO" id="GO:0016787">
    <property type="term" value="F:hydrolase activity"/>
    <property type="evidence" value="ECO:0007669"/>
    <property type="project" value="UniProtKB-KW"/>
</dbReference>
<feature type="transmembrane region" description="Helical" evidence="1">
    <location>
        <begin position="57"/>
        <end position="88"/>
    </location>
</feature>
<gene>
    <name evidence="2" type="ORF">C447_00650</name>
</gene>
<protein>
    <submittedName>
        <fullName evidence="2">Membrane-bound metal-dependent hydrolase</fullName>
    </submittedName>
</protein>
<proteinExistence type="predicted"/>
<keyword evidence="1" id="KW-1133">Transmembrane helix</keyword>
<dbReference type="eggNOG" id="arCOG04664">
    <property type="taxonomic scope" value="Archaea"/>
</dbReference>
<keyword evidence="1" id="KW-0472">Membrane</keyword>
<keyword evidence="3" id="KW-1185">Reference proteome</keyword>
<name>M0MBQ2_9EURY</name>
<dbReference type="RefSeq" id="WP_007689803.1">
    <property type="nucleotide sequence ID" value="NZ_AJRK01000011.1"/>
</dbReference>
<feature type="transmembrane region" description="Helical" evidence="1">
    <location>
        <begin position="24"/>
        <end position="45"/>
    </location>
</feature>
<comment type="caution">
    <text evidence="2">The sequence shown here is derived from an EMBL/GenBank/DDBJ whole genome shotgun (WGS) entry which is preliminary data.</text>
</comment>
<dbReference type="EMBL" id="AOMB01000003">
    <property type="protein sequence ID" value="EMA42054.1"/>
    <property type="molecule type" value="Genomic_DNA"/>
</dbReference>
<evidence type="ECO:0000256" key="1">
    <source>
        <dbReference type="SAM" id="Phobius"/>
    </source>
</evidence>
<evidence type="ECO:0000313" key="2">
    <source>
        <dbReference type="EMBL" id="EMA42054.1"/>
    </source>
</evidence>
<organism evidence="2 3">
    <name type="scientific">Halococcus hamelinensis 100A6</name>
    <dbReference type="NCBI Taxonomy" id="1132509"/>
    <lineage>
        <taxon>Archaea</taxon>
        <taxon>Methanobacteriati</taxon>
        <taxon>Methanobacteriota</taxon>
        <taxon>Stenosarchaea group</taxon>
        <taxon>Halobacteria</taxon>
        <taxon>Halobacteriales</taxon>
        <taxon>Halococcaceae</taxon>
        <taxon>Halococcus</taxon>
    </lineage>
</organism>
<keyword evidence="2" id="KW-0378">Hydrolase</keyword>
<dbReference type="Proteomes" id="UP000011566">
    <property type="component" value="Unassembled WGS sequence"/>
</dbReference>
<dbReference type="OrthoDB" id="204671at2157"/>
<dbReference type="PATRIC" id="fig|1132509.6.peg.155"/>
<evidence type="ECO:0000313" key="3">
    <source>
        <dbReference type="Proteomes" id="UP000011566"/>
    </source>
</evidence>
<sequence length="210" mass="22601">MMLPTHALVGLALAIPVSLMVPEFAAIALLAGFLGGIVPDLDLYVDHRRTLHYPTYFSLAAVAAVPFVVLVPTAPTVATACLLLGAAVHSVMDIFGGGLELRPWEATSDRAVYDHHRGEWLAPRRWVRYDGAPEDLLLSVVVAVSLLIVLDGAVRWLIVSAVVVATIYTAVRRLLPSVATWLVGHSLIQSLPDQVLARVPARYLSGHGFS</sequence>
<reference evidence="2 3" key="1">
    <citation type="journal article" date="2014" name="PLoS Genet.">
        <title>Phylogenetically driven sequencing of extremely halophilic archaea reveals strategies for static and dynamic osmo-response.</title>
        <authorList>
            <person name="Becker E.A."/>
            <person name="Seitzer P.M."/>
            <person name="Tritt A."/>
            <person name="Larsen D."/>
            <person name="Krusor M."/>
            <person name="Yao A.I."/>
            <person name="Wu D."/>
            <person name="Madern D."/>
            <person name="Eisen J.A."/>
            <person name="Darling A.E."/>
            <person name="Facciotti M.T."/>
        </authorList>
    </citation>
    <scope>NUCLEOTIDE SEQUENCE [LARGE SCALE GENOMIC DNA]</scope>
    <source>
        <strain evidence="2 3">100A6</strain>
    </source>
</reference>
<feature type="transmembrane region" description="Helical" evidence="1">
    <location>
        <begin position="136"/>
        <end position="168"/>
    </location>
</feature>
<keyword evidence="1" id="KW-0812">Transmembrane</keyword>
<dbReference type="AlphaFoldDB" id="M0MBQ2"/>
<accession>M0MBQ2</accession>